<name>A0A7Y9DM88_9ACTN</name>
<gene>
    <name evidence="2" type="ORF">BJ968_002654</name>
</gene>
<feature type="chain" id="PRO_5030721688" evidence="1">
    <location>
        <begin position="27"/>
        <end position="374"/>
    </location>
</feature>
<dbReference type="InterPro" id="IPR011042">
    <property type="entry name" value="6-blade_b-propeller_TolB-like"/>
</dbReference>
<dbReference type="Proteomes" id="UP000521922">
    <property type="component" value="Unassembled WGS sequence"/>
</dbReference>
<evidence type="ECO:0000313" key="2">
    <source>
        <dbReference type="EMBL" id="NYD23114.1"/>
    </source>
</evidence>
<dbReference type="PANTHER" id="PTHR36842">
    <property type="entry name" value="PROTEIN TOLB HOMOLOG"/>
    <property type="match status" value="1"/>
</dbReference>
<dbReference type="RefSeq" id="WP_179752607.1">
    <property type="nucleotide sequence ID" value="NZ_BAAAGN010000010.1"/>
</dbReference>
<keyword evidence="3" id="KW-1185">Reference proteome</keyword>
<protein>
    <submittedName>
        <fullName evidence="2">Tol biopolymer transport system component</fullName>
    </submittedName>
</protein>
<proteinExistence type="predicted"/>
<keyword evidence="1" id="KW-0732">Signal</keyword>
<feature type="signal peptide" evidence="1">
    <location>
        <begin position="1"/>
        <end position="26"/>
    </location>
</feature>
<evidence type="ECO:0000313" key="3">
    <source>
        <dbReference type="Proteomes" id="UP000521922"/>
    </source>
</evidence>
<organism evidence="2 3">
    <name type="scientific">Kineococcus aurantiacus</name>
    <dbReference type="NCBI Taxonomy" id="37633"/>
    <lineage>
        <taxon>Bacteria</taxon>
        <taxon>Bacillati</taxon>
        <taxon>Actinomycetota</taxon>
        <taxon>Actinomycetes</taxon>
        <taxon>Kineosporiales</taxon>
        <taxon>Kineosporiaceae</taxon>
        <taxon>Kineococcus</taxon>
    </lineage>
</organism>
<dbReference type="Gene3D" id="2.120.10.30">
    <property type="entry name" value="TolB, C-terminal domain"/>
    <property type="match status" value="2"/>
</dbReference>
<dbReference type="EMBL" id="JACCBB010000001">
    <property type="protein sequence ID" value="NYD23114.1"/>
    <property type="molecule type" value="Genomic_DNA"/>
</dbReference>
<comment type="caution">
    <text evidence="2">The sequence shown here is derived from an EMBL/GenBank/DDBJ whole genome shotgun (WGS) entry which is preliminary data.</text>
</comment>
<sequence length="374" mass="37987">MRTVVGTLGVAALVAGLVGGAVPAAAAPVAGPVVAYSGFSAGRVDGLYAVDTGTGRQWHVADGLSTDVSWSPTGEQLAWISYGADDLGHVQVARADGGDRRQVDGDGDSRALAWSPDGTLGWFHRTAWAPTDCSAADRLVRPDFVLRAPDGTRRTLGTVAPTARDLGFSPDGTTAVWRESGADVCGGGVDVLVAADVATGRRGVVTGAEGTSGLSFSPDGTSVVLTRPSADGGDVVLVDLPTRTARPVPTADAGEASAVFVGDGAQLVVVRTTAAGRRLVVVDRGGAVVRDLAEAPGHVEQLLASSDRSSVVVAGRSLPAADGTWQDTRLWRQPLDGSPATPLSGNATAGVFEAAVAPWTSAAPALQRRSRTRG</sequence>
<reference evidence="2 3" key="1">
    <citation type="submission" date="2020-07" db="EMBL/GenBank/DDBJ databases">
        <title>Sequencing the genomes of 1000 actinobacteria strains.</title>
        <authorList>
            <person name="Klenk H.-P."/>
        </authorList>
    </citation>
    <scope>NUCLEOTIDE SEQUENCE [LARGE SCALE GENOMIC DNA]</scope>
    <source>
        <strain evidence="2 3">DSM 7487</strain>
    </source>
</reference>
<dbReference type="PANTHER" id="PTHR36842:SF1">
    <property type="entry name" value="PROTEIN TOLB"/>
    <property type="match status" value="1"/>
</dbReference>
<evidence type="ECO:0000256" key="1">
    <source>
        <dbReference type="SAM" id="SignalP"/>
    </source>
</evidence>
<accession>A0A7Y9DM88</accession>
<dbReference type="AlphaFoldDB" id="A0A7Y9DM88"/>
<dbReference type="SUPFAM" id="SSF82171">
    <property type="entry name" value="DPP6 N-terminal domain-like"/>
    <property type="match status" value="1"/>
</dbReference>